<dbReference type="InterPro" id="IPR036047">
    <property type="entry name" value="F-box-like_dom_sf"/>
</dbReference>
<dbReference type="WBParaSite" id="TCONS_00011984.p1">
    <property type="protein sequence ID" value="TCONS_00011984.p1"/>
    <property type="gene ID" value="XLOC_007166"/>
</dbReference>
<keyword evidence="1" id="KW-0472">Membrane</keyword>
<accession>A0AAF5DFV6</accession>
<feature type="transmembrane region" description="Helical" evidence="1">
    <location>
        <begin position="399"/>
        <end position="424"/>
    </location>
</feature>
<feature type="transmembrane region" description="Helical" evidence="1">
    <location>
        <begin position="525"/>
        <end position="558"/>
    </location>
</feature>
<keyword evidence="1" id="KW-0812">Transmembrane</keyword>
<feature type="domain" description="F-box" evidence="2">
    <location>
        <begin position="34"/>
        <end position="65"/>
    </location>
</feature>
<keyword evidence="3" id="KW-1185">Reference proteome</keyword>
<dbReference type="Pfam" id="PF00646">
    <property type="entry name" value="F-box"/>
    <property type="match status" value="1"/>
</dbReference>
<dbReference type="InterPro" id="IPR001810">
    <property type="entry name" value="F-box_dom"/>
</dbReference>
<dbReference type="InterPro" id="IPR032675">
    <property type="entry name" value="LRR_dom_sf"/>
</dbReference>
<evidence type="ECO:0000256" key="1">
    <source>
        <dbReference type="SAM" id="Phobius"/>
    </source>
</evidence>
<dbReference type="Gene3D" id="3.80.10.10">
    <property type="entry name" value="Ribonuclease Inhibitor"/>
    <property type="match status" value="1"/>
</dbReference>
<dbReference type="CDD" id="cd09917">
    <property type="entry name" value="F-box_SF"/>
    <property type="match status" value="1"/>
</dbReference>
<organism evidence="3 4">
    <name type="scientific">Strongyloides stercoralis</name>
    <name type="common">Threadworm</name>
    <dbReference type="NCBI Taxonomy" id="6248"/>
    <lineage>
        <taxon>Eukaryota</taxon>
        <taxon>Metazoa</taxon>
        <taxon>Ecdysozoa</taxon>
        <taxon>Nematoda</taxon>
        <taxon>Chromadorea</taxon>
        <taxon>Rhabditida</taxon>
        <taxon>Tylenchina</taxon>
        <taxon>Panagrolaimomorpha</taxon>
        <taxon>Strongyloidoidea</taxon>
        <taxon>Strongyloididae</taxon>
        <taxon>Strongyloides</taxon>
    </lineage>
</organism>
<dbReference type="SUPFAM" id="SSF52047">
    <property type="entry name" value="RNI-like"/>
    <property type="match status" value="1"/>
</dbReference>
<dbReference type="AlphaFoldDB" id="A0AAF5DFV6"/>
<reference evidence="4" key="1">
    <citation type="submission" date="2024-02" db="UniProtKB">
        <authorList>
            <consortium name="WormBaseParasite"/>
        </authorList>
    </citation>
    <scope>IDENTIFICATION</scope>
</reference>
<protein>
    <submittedName>
        <fullName evidence="4">F-box domain-containing protein</fullName>
    </submittedName>
</protein>
<dbReference type="Proteomes" id="UP000035681">
    <property type="component" value="Unplaced"/>
</dbReference>
<evidence type="ECO:0000313" key="4">
    <source>
        <dbReference type="WBParaSite" id="TCONS_00011984.p1"/>
    </source>
</evidence>
<feature type="transmembrane region" description="Helical" evidence="1">
    <location>
        <begin position="436"/>
        <end position="458"/>
    </location>
</feature>
<keyword evidence="1" id="KW-1133">Transmembrane helix</keyword>
<dbReference type="PANTHER" id="PTHR33444">
    <property type="entry name" value="SI:DKEY-19B23.12-RELATED"/>
    <property type="match status" value="1"/>
</dbReference>
<feature type="transmembrane region" description="Helical" evidence="1">
    <location>
        <begin position="478"/>
        <end position="504"/>
    </location>
</feature>
<dbReference type="PANTHER" id="PTHR33444:SF2">
    <property type="entry name" value="MARVEL DOMAIN-CONTAINING PROTEIN"/>
    <property type="match status" value="1"/>
</dbReference>
<proteinExistence type="predicted"/>
<name>A0AAF5DFV6_STRER</name>
<sequence>INFWNKLLSRDKEDNIQLSSQLKIIFPTIMAEILPVELWKKVLGYLNESTKYSASLCCTTWRNLLINNIPRPYSIHLALDFSCSATVKFHDEYDTYVSICQCNNHCKDHNEMIYMIMEDVKDRLTDLVIEDLLLNKNMDSYLTQKTLSVILSKCGYSLKDLHFEEIDFNNIKAWCLAFMSVFQLERIVFKDCKFPEDEILNESFLLRSLTKSFQFLTHIEFTNTNFITDKFGITIAKSCKKLEYFNINGCQNISFLTVVAFCENLEYHSKTFIQISMMKTNINCDKLQRHLLNPLLRCGPNWKCNQISISLGYQQPALIYINMGNPIPTAPPPVSNIDVTMISPPPYSQIDTNLPSNNGVIENQSLTGPPPSYFEIFGEIRQVEDPKGFFTYVGKVFRVIVNTLLVTILLSLFNIVPISMIIIGSLNIDNCKVEKYIPIWLIVFGVTLLLRSILQLFIKKFYGNNVPNSFNENNPMLFSLSLIGKILNLTSLIFFIWGLQMISANIGSVNFFKKGSKKYCDHLTFIFSTVIVFFISAILALFFCFMVCCCGCLCFLNIGNRRNRNS</sequence>
<evidence type="ECO:0000313" key="3">
    <source>
        <dbReference type="Proteomes" id="UP000035681"/>
    </source>
</evidence>
<dbReference type="SUPFAM" id="SSF81383">
    <property type="entry name" value="F-box domain"/>
    <property type="match status" value="1"/>
</dbReference>
<dbReference type="InterPro" id="IPR040350">
    <property type="entry name" value="TMEM272"/>
</dbReference>
<evidence type="ECO:0000259" key="2">
    <source>
        <dbReference type="Pfam" id="PF00646"/>
    </source>
</evidence>